<dbReference type="KEGG" id="tva:4754669"/>
<gene>
    <name evidence="2" type="ORF">TVAG_133880</name>
</gene>
<proteinExistence type="predicted"/>
<dbReference type="VEuPathDB" id="TrichDB:TVAG_133880"/>
<accession>A2FDX0</accession>
<keyword evidence="3" id="KW-1185">Reference proteome</keyword>
<dbReference type="InParanoid" id="A2FDX0"/>
<organism evidence="2 3">
    <name type="scientific">Trichomonas vaginalis (strain ATCC PRA-98 / G3)</name>
    <dbReference type="NCBI Taxonomy" id="412133"/>
    <lineage>
        <taxon>Eukaryota</taxon>
        <taxon>Metamonada</taxon>
        <taxon>Parabasalia</taxon>
        <taxon>Trichomonadida</taxon>
        <taxon>Trichomonadidae</taxon>
        <taxon>Trichomonas</taxon>
    </lineage>
</organism>
<dbReference type="RefSeq" id="XP_001309818.1">
    <property type="nucleotide sequence ID" value="XM_001309817.1"/>
</dbReference>
<evidence type="ECO:0000256" key="1">
    <source>
        <dbReference type="SAM" id="MobiDB-lite"/>
    </source>
</evidence>
<evidence type="ECO:0000313" key="2">
    <source>
        <dbReference type="EMBL" id="EAX96888.1"/>
    </source>
</evidence>
<dbReference type="VEuPathDB" id="TrichDB:TVAGG3_0212350"/>
<name>A2FDX0_TRIV3</name>
<dbReference type="SMR" id="A2FDX0"/>
<protein>
    <recommendedName>
        <fullName evidence="4">Tubby C-terminal domain-containing protein</fullName>
    </recommendedName>
</protein>
<feature type="region of interest" description="Disordered" evidence="1">
    <location>
        <begin position="1"/>
        <end position="130"/>
    </location>
</feature>
<feature type="compositionally biased region" description="Polar residues" evidence="1">
    <location>
        <begin position="1"/>
        <end position="11"/>
    </location>
</feature>
<reference evidence="2" key="2">
    <citation type="journal article" date="2007" name="Science">
        <title>Draft genome sequence of the sexually transmitted pathogen Trichomonas vaginalis.</title>
        <authorList>
            <person name="Carlton J.M."/>
            <person name="Hirt R.P."/>
            <person name="Silva J.C."/>
            <person name="Delcher A.L."/>
            <person name="Schatz M."/>
            <person name="Zhao Q."/>
            <person name="Wortman J.R."/>
            <person name="Bidwell S.L."/>
            <person name="Alsmark U.C.M."/>
            <person name="Besteiro S."/>
            <person name="Sicheritz-Ponten T."/>
            <person name="Noel C.J."/>
            <person name="Dacks J.B."/>
            <person name="Foster P.G."/>
            <person name="Simillion C."/>
            <person name="Van de Peer Y."/>
            <person name="Miranda-Saavedra D."/>
            <person name="Barton G.J."/>
            <person name="Westrop G.D."/>
            <person name="Mueller S."/>
            <person name="Dessi D."/>
            <person name="Fiori P.L."/>
            <person name="Ren Q."/>
            <person name="Paulsen I."/>
            <person name="Zhang H."/>
            <person name="Bastida-Corcuera F.D."/>
            <person name="Simoes-Barbosa A."/>
            <person name="Brown M.T."/>
            <person name="Hayes R.D."/>
            <person name="Mukherjee M."/>
            <person name="Okumura C.Y."/>
            <person name="Schneider R."/>
            <person name="Smith A.J."/>
            <person name="Vanacova S."/>
            <person name="Villalvazo M."/>
            <person name="Haas B.J."/>
            <person name="Pertea M."/>
            <person name="Feldblyum T.V."/>
            <person name="Utterback T.R."/>
            <person name="Shu C.L."/>
            <person name="Osoegawa K."/>
            <person name="de Jong P.J."/>
            <person name="Hrdy I."/>
            <person name="Horvathova L."/>
            <person name="Zubacova Z."/>
            <person name="Dolezal P."/>
            <person name="Malik S.B."/>
            <person name="Logsdon J.M. Jr."/>
            <person name="Henze K."/>
            <person name="Gupta A."/>
            <person name="Wang C.C."/>
            <person name="Dunne R.L."/>
            <person name="Upcroft J.A."/>
            <person name="Upcroft P."/>
            <person name="White O."/>
            <person name="Salzberg S.L."/>
            <person name="Tang P."/>
            <person name="Chiu C.-H."/>
            <person name="Lee Y.-S."/>
            <person name="Embley T.M."/>
            <person name="Coombs G.H."/>
            <person name="Mottram J.C."/>
            <person name="Tachezy J."/>
            <person name="Fraser-Liggett C.M."/>
            <person name="Johnson P.J."/>
        </authorList>
    </citation>
    <scope>NUCLEOTIDE SEQUENCE [LARGE SCALE GENOMIC DNA]</scope>
    <source>
        <strain evidence="2">G3</strain>
    </source>
</reference>
<reference evidence="2" key="1">
    <citation type="submission" date="2006-10" db="EMBL/GenBank/DDBJ databases">
        <authorList>
            <person name="Amadeo P."/>
            <person name="Zhao Q."/>
            <person name="Wortman J."/>
            <person name="Fraser-Liggett C."/>
            <person name="Carlton J."/>
        </authorList>
    </citation>
    <scope>NUCLEOTIDE SEQUENCE</scope>
    <source>
        <strain evidence="2">G3</strain>
    </source>
</reference>
<dbReference type="EMBL" id="DS113739">
    <property type="protein sequence ID" value="EAX96888.1"/>
    <property type="molecule type" value="Genomic_DNA"/>
</dbReference>
<sequence length="330" mass="37112">MDSDTDSSSPPQERKKNIQMVEVSSSDSSSDSSIEINVRRNSNQNTSNRGRRRRNQNEGVTERRRRSSSNNINQNSLPNDNKPKVISVSDTMTGDKSNKDSETSSSEVHPIAQQEIPNPIVSEPPASIPEPVTDNEVNYAIIRTHSVIKNVYTYKFHHEGNIIFSAKCKKRNPNKPIVITAGEDVHISVQGDYYLVPENSATMFTLRKRTETGTKLMTAHILHNMENYILPRLVTVSLTEENGLPMQTLVTRKPKMNRNGIFTLDFQNRFTIASEKNAIFYNQALGRSSQNVLCVRKIAKETLEINTTDKLPPYLIFAIGLVMFTANLGS</sequence>
<evidence type="ECO:0000313" key="3">
    <source>
        <dbReference type="Proteomes" id="UP000001542"/>
    </source>
</evidence>
<evidence type="ECO:0008006" key="4">
    <source>
        <dbReference type="Google" id="ProtNLM"/>
    </source>
</evidence>
<dbReference type="AlphaFoldDB" id="A2FDX0"/>
<dbReference type="OrthoDB" id="10610544at2759"/>
<feature type="compositionally biased region" description="Low complexity" evidence="1">
    <location>
        <begin position="24"/>
        <end position="48"/>
    </location>
</feature>
<dbReference type="Proteomes" id="UP000001542">
    <property type="component" value="Unassembled WGS sequence"/>
</dbReference>